<feature type="transmembrane region" description="Helical" evidence="4">
    <location>
        <begin position="244"/>
        <end position="266"/>
    </location>
</feature>
<dbReference type="GO" id="GO:0022857">
    <property type="term" value="F:transmembrane transporter activity"/>
    <property type="evidence" value="ECO:0007669"/>
    <property type="project" value="InterPro"/>
</dbReference>
<dbReference type="GO" id="GO:0005886">
    <property type="term" value="C:plasma membrane"/>
    <property type="evidence" value="ECO:0007669"/>
    <property type="project" value="UniProtKB-SubCell"/>
</dbReference>
<comment type="caution">
    <text evidence="6">The sequence shown here is derived from an EMBL/GenBank/DDBJ whole genome shotgun (WGS) entry which is preliminary data.</text>
</comment>
<feature type="region of interest" description="Disordered" evidence="3">
    <location>
        <begin position="439"/>
        <end position="459"/>
    </location>
</feature>
<feature type="domain" description="Major facilitator superfamily (MFS) profile" evidence="5">
    <location>
        <begin position="31"/>
        <end position="426"/>
    </location>
</feature>
<dbReference type="PANTHER" id="PTHR43702:SF5">
    <property type="entry name" value="MAJOR FACILITATOR SUPERFAMILY (MFS) PROFILE DOMAIN-CONTAINING PROTEIN"/>
    <property type="match status" value="1"/>
</dbReference>
<dbReference type="InterPro" id="IPR036259">
    <property type="entry name" value="MFS_trans_sf"/>
</dbReference>
<dbReference type="InParanoid" id="A0A5J5F980"/>
<evidence type="ECO:0000256" key="1">
    <source>
        <dbReference type="ARBA" id="ARBA00004429"/>
    </source>
</evidence>
<feature type="transmembrane region" description="Helical" evidence="4">
    <location>
        <begin position="69"/>
        <end position="90"/>
    </location>
</feature>
<evidence type="ECO:0000313" key="6">
    <source>
        <dbReference type="EMBL" id="KAA8913907.1"/>
    </source>
</evidence>
<feature type="transmembrane region" description="Helical" evidence="4">
    <location>
        <begin position="337"/>
        <end position="359"/>
    </location>
</feature>
<keyword evidence="4" id="KW-0472">Membrane</keyword>
<dbReference type="PROSITE" id="PS50850">
    <property type="entry name" value="MFS"/>
    <property type="match status" value="1"/>
</dbReference>
<feature type="transmembrane region" description="Helical" evidence="4">
    <location>
        <begin position="29"/>
        <end position="49"/>
    </location>
</feature>
<dbReference type="Gene3D" id="1.20.1250.20">
    <property type="entry name" value="MFS general substrate transporter like domains"/>
    <property type="match status" value="2"/>
</dbReference>
<feature type="transmembrane region" description="Helical" evidence="4">
    <location>
        <begin position="196"/>
        <end position="217"/>
    </location>
</feature>
<protein>
    <submittedName>
        <fullName evidence="6">Major facilitator superfamily domain-containing protein</fullName>
    </submittedName>
</protein>
<dbReference type="EMBL" id="VXIS01000011">
    <property type="protein sequence ID" value="KAA8913907.1"/>
    <property type="molecule type" value="Genomic_DNA"/>
</dbReference>
<evidence type="ECO:0000256" key="3">
    <source>
        <dbReference type="SAM" id="MobiDB-lite"/>
    </source>
</evidence>
<dbReference type="SUPFAM" id="SSF103473">
    <property type="entry name" value="MFS general substrate transporter"/>
    <property type="match status" value="1"/>
</dbReference>
<gene>
    <name evidence="6" type="ORF">FN846DRAFT_806424</name>
</gene>
<feature type="compositionally biased region" description="Acidic residues" evidence="3">
    <location>
        <begin position="448"/>
        <end position="459"/>
    </location>
</feature>
<feature type="transmembrane region" description="Helical" evidence="4">
    <location>
        <begin position="121"/>
        <end position="139"/>
    </location>
</feature>
<proteinExistence type="predicted"/>
<dbReference type="AlphaFoldDB" id="A0A5J5F980"/>
<feature type="transmembrane region" description="Helical" evidence="4">
    <location>
        <begin position="401"/>
        <end position="420"/>
    </location>
</feature>
<evidence type="ECO:0000259" key="5">
    <source>
        <dbReference type="PROSITE" id="PS50850"/>
    </source>
</evidence>
<dbReference type="PANTHER" id="PTHR43702">
    <property type="entry name" value="L-FUCOSE-PROTON SYMPORTER"/>
    <property type="match status" value="1"/>
</dbReference>
<feature type="transmembrane region" description="Helical" evidence="4">
    <location>
        <begin position="371"/>
        <end position="389"/>
    </location>
</feature>
<keyword evidence="4" id="KW-0812">Transmembrane</keyword>
<feature type="transmembrane region" description="Helical" evidence="4">
    <location>
        <begin position="312"/>
        <end position="331"/>
    </location>
</feature>
<keyword evidence="2" id="KW-1003">Cell membrane</keyword>
<dbReference type="Proteomes" id="UP000326924">
    <property type="component" value="Unassembled WGS sequence"/>
</dbReference>
<reference evidence="6 7" key="1">
    <citation type="submission" date="2019-09" db="EMBL/GenBank/DDBJ databases">
        <title>Draft genome of the ectomycorrhizal ascomycete Sphaerosporella brunnea.</title>
        <authorList>
            <consortium name="DOE Joint Genome Institute"/>
            <person name="Benucci G.M."/>
            <person name="Marozzi G."/>
            <person name="Antonielli L."/>
            <person name="Sanchez S."/>
            <person name="Marco P."/>
            <person name="Wang X."/>
            <person name="Falini L.B."/>
            <person name="Barry K."/>
            <person name="Haridas S."/>
            <person name="Lipzen A."/>
            <person name="Labutti K."/>
            <person name="Grigoriev I.V."/>
            <person name="Murat C."/>
            <person name="Martin F."/>
            <person name="Albertini E."/>
            <person name="Donnini D."/>
            <person name="Bonito G."/>
        </authorList>
    </citation>
    <scope>NUCLEOTIDE SEQUENCE [LARGE SCALE GENOMIC DNA]</scope>
    <source>
        <strain evidence="6 7">Sb_GMNB300</strain>
    </source>
</reference>
<dbReference type="OrthoDB" id="546893at2759"/>
<evidence type="ECO:0000256" key="2">
    <source>
        <dbReference type="ARBA" id="ARBA00022475"/>
    </source>
</evidence>
<evidence type="ECO:0000256" key="4">
    <source>
        <dbReference type="SAM" id="Phobius"/>
    </source>
</evidence>
<accession>A0A5J5F980</accession>
<dbReference type="InterPro" id="IPR011701">
    <property type="entry name" value="MFS"/>
</dbReference>
<feature type="transmembrane region" description="Helical" evidence="4">
    <location>
        <begin position="286"/>
        <end position="305"/>
    </location>
</feature>
<organism evidence="6 7">
    <name type="scientific">Sphaerosporella brunnea</name>
    <dbReference type="NCBI Taxonomy" id="1250544"/>
    <lineage>
        <taxon>Eukaryota</taxon>
        <taxon>Fungi</taxon>
        <taxon>Dikarya</taxon>
        <taxon>Ascomycota</taxon>
        <taxon>Pezizomycotina</taxon>
        <taxon>Pezizomycetes</taxon>
        <taxon>Pezizales</taxon>
        <taxon>Pyronemataceae</taxon>
        <taxon>Sphaerosporella</taxon>
    </lineage>
</organism>
<keyword evidence="4" id="KW-1133">Transmembrane helix</keyword>
<keyword evidence="7" id="KW-1185">Reference proteome</keyword>
<comment type="subcellular location">
    <subcellularLocation>
        <location evidence="1">Cell inner membrane</location>
        <topology evidence="1">Multi-pass membrane protein</topology>
    </subcellularLocation>
</comment>
<name>A0A5J5F980_9PEZI</name>
<dbReference type="InterPro" id="IPR050375">
    <property type="entry name" value="MFS_TsgA-like"/>
</dbReference>
<dbReference type="Pfam" id="PF07690">
    <property type="entry name" value="MFS_1"/>
    <property type="match status" value="1"/>
</dbReference>
<sequence length="459" mass="49968">MSFLKNRSPLRAKDDQVTDASKLTFRQSLWPLSLVTILFFLWGFAYGLLDVLNRHFQVSLDLTRARSSGLQASYFGAYPVASLTFAAWVLRRYGYKATFILGLTLYGVGALMFWPSATKRSFGGFCGATFIIGCGLGTLETAANPYIAICGPPQYSEMRLNVAQAVQAIGSVVAPVLASHVFFANVSNNDLSSVQWVYLAISCFVFLLAVVFFFSNIPEITDADMERQADDAGVFESKPLRKQWLLWAAALSQFCYVGSQVAIAGYFVNYVIDVRKGTSNASGSNFLAVAQGCFAAGRFGGALMMKWVKPRIVFLGFFTGILVFNAAAVGARHNAGLAMLTLVLFFESICFPTIFTLGIRGLGKHTKRGSSIIVGTLIGGAIVPPILGATADALNDTGRAMFVPLIFYSVGYIFPLIVNFHPPTKRLMDGFLTNSDAKAEDVKKDVDPPTELEEMEEEA</sequence>
<feature type="transmembrane region" description="Helical" evidence="4">
    <location>
        <begin position="160"/>
        <end position="184"/>
    </location>
</feature>
<dbReference type="InterPro" id="IPR020846">
    <property type="entry name" value="MFS_dom"/>
</dbReference>
<evidence type="ECO:0000313" key="7">
    <source>
        <dbReference type="Proteomes" id="UP000326924"/>
    </source>
</evidence>
<feature type="transmembrane region" description="Helical" evidence="4">
    <location>
        <begin position="97"/>
        <end position="115"/>
    </location>
</feature>